<dbReference type="AlphaFoldDB" id="A0A0P6YA66"/>
<dbReference type="InterPro" id="IPR003141">
    <property type="entry name" value="Pol/His_phosphatase_N"/>
</dbReference>
<gene>
    <name evidence="2" type="ORF">ADN01_05505</name>
</gene>
<dbReference type="Pfam" id="PF02811">
    <property type="entry name" value="PHP"/>
    <property type="match status" value="1"/>
</dbReference>
<evidence type="ECO:0000313" key="2">
    <source>
        <dbReference type="EMBL" id="KPL86903.1"/>
    </source>
</evidence>
<evidence type="ECO:0000313" key="3">
    <source>
        <dbReference type="Proteomes" id="UP000050501"/>
    </source>
</evidence>
<dbReference type="STRING" id="229921.ADN01_05505"/>
<dbReference type="InterPro" id="IPR004013">
    <property type="entry name" value="PHP_dom"/>
</dbReference>
<dbReference type="GO" id="GO:0004534">
    <property type="term" value="F:5'-3' RNA exonuclease activity"/>
    <property type="evidence" value="ECO:0007669"/>
    <property type="project" value="TreeGrafter"/>
</dbReference>
<dbReference type="SUPFAM" id="SSF89550">
    <property type="entry name" value="PHP domain-like"/>
    <property type="match status" value="1"/>
</dbReference>
<sequence>MKTYRADLHVHTVLSPCAQVEMIPPLIVREALDLGIQLIAVTDHNATANIQAVMKAAQDTELIVLPGMELQTREEVHLLCLFDTLDQTFAFQTIVDAHLPNIPNNPDFFGEQFVVDETGDFIRSEERLLLSSADLSFEQAWAQVDQLGGILIPAHVNRKSFGLLEILGFVPVEVPVDALEISRHITPQKARETFPQIAAYPLIQNGDVHGLDGFLGTSHYTLAAPTIAEIRKAVQNLEGRSVRIAPIP</sequence>
<organism evidence="2 3">
    <name type="scientific">Levilinea saccharolytica</name>
    <dbReference type="NCBI Taxonomy" id="229921"/>
    <lineage>
        <taxon>Bacteria</taxon>
        <taxon>Bacillati</taxon>
        <taxon>Chloroflexota</taxon>
        <taxon>Anaerolineae</taxon>
        <taxon>Anaerolineales</taxon>
        <taxon>Anaerolineaceae</taxon>
        <taxon>Levilinea</taxon>
    </lineage>
</organism>
<keyword evidence="3" id="KW-1185">Reference proteome</keyword>
<reference evidence="2 3" key="1">
    <citation type="submission" date="2015-07" db="EMBL/GenBank/DDBJ databases">
        <title>Genome sequence of Levilinea saccharolytica DSM 16555.</title>
        <authorList>
            <person name="Hemp J."/>
            <person name="Ward L.M."/>
            <person name="Pace L.A."/>
            <person name="Fischer W.W."/>
        </authorList>
    </citation>
    <scope>NUCLEOTIDE SEQUENCE [LARGE SCALE GENOMIC DNA]</scope>
    <source>
        <strain evidence="2 3">KIBI-1</strain>
    </source>
</reference>
<dbReference type="EMBL" id="LGCM01000021">
    <property type="protein sequence ID" value="KPL86903.1"/>
    <property type="molecule type" value="Genomic_DNA"/>
</dbReference>
<accession>A0A0P6YA66</accession>
<proteinExistence type="predicted"/>
<dbReference type="InterPro" id="IPR052018">
    <property type="entry name" value="PHP_domain"/>
</dbReference>
<protein>
    <recommendedName>
        <fullName evidence="1">Polymerase/histidinol phosphatase N-terminal domain-containing protein</fullName>
    </recommendedName>
</protein>
<comment type="caution">
    <text evidence="2">The sequence shown here is derived from an EMBL/GenBank/DDBJ whole genome shotgun (WGS) entry which is preliminary data.</text>
</comment>
<evidence type="ECO:0000259" key="1">
    <source>
        <dbReference type="SMART" id="SM00481"/>
    </source>
</evidence>
<dbReference type="GO" id="GO:0035312">
    <property type="term" value="F:5'-3' DNA exonuclease activity"/>
    <property type="evidence" value="ECO:0007669"/>
    <property type="project" value="TreeGrafter"/>
</dbReference>
<dbReference type="CDD" id="cd07432">
    <property type="entry name" value="PHP_HisPPase"/>
    <property type="match status" value="1"/>
</dbReference>
<dbReference type="PANTHER" id="PTHR42924">
    <property type="entry name" value="EXONUCLEASE"/>
    <property type="match status" value="1"/>
</dbReference>
<dbReference type="InterPro" id="IPR016195">
    <property type="entry name" value="Pol/histidinol_Pase-like"/>
</dbReference>
<dbReference type="SMART" id="SM00481">
    <property type="entry name" value="POLIIIAc"/>
    <property type="match status" value="1"/>
</dbReference>
<name>A0A0P6YA66_9CHLR</name>
<dbReference type="Gene3D" id="3.20.20.140">
    <property type="entry name" value="Metal-dependent hydrolases"/>
    <property type="match status" value="1"/>
</dbReference>
<feature type="domain" description="Polymerase/histidinol phosphatase N-terminal" evidence="1">
    <location>
        <begin position="6"/>
        <end position="74"/>
    </location>
</feature>
<dbReference type="PANTHER" id="PTHR42924:SF3">
    <property type="entry name" value="POLYMERASE_HISTIDINOL PHOSPHATASE N-TERMINAL DOMAIN-CONTAINING PROTEIN"/>
    <property type="match status" value="1"/>
</dbReference>
<dbReference type="Proteomes" id="UP000050501">
    <property type="component" value="Unassembled WGS sequence"/>
</dbReference>